<evidence type="ECO:0000256" key="4">
    <source>
        <dbReference type="ARBA" id="ARBA00022692"/>
    </source>
</evidence>
<dbReference type="AlphaFoldDB" id="A0A1S8LN03"/>
<dbReference type="InterPro" id="IPR003660">
    <property type="entry name" value="HAMP_dom"/>
</dbReference>
<evidence type="ECO:0000256" key="6">
    <source>
        <dbReference type="ARBA" id="ARBA00023136"/>
    </source>
</evidence>
<name>A0A1S8LN03_9CLOT</name>
<evidence type="ECO:0000256" key="1">
    <source>
        <dbReference type="ARBA" id="ARBA00004651"/>
    </source>
</evidence>
<proteinExistence type="inferred from homology"/>
<dbReference type="Pfam" id="PF02743">
    <property type="entry name" value="dCache_1"/>
    <property type="match status" value="1"/>
</dbReference>
<dbReference type="GO" id="GO:0006935">
    <property type="term" value="P:chemotaxis"/>
    <property type="evidence" value="ECO:0007669"/>
    <property type="project" value="UniProtKB-KW"/>
</dbReference>
<dbReference type="Gene3D" id="1.10.287.950">
    <property type="entry name" value="Methyl-accepting chemotaxis protein"/>
    <property type="match status" value="1"/>
</dbReference>
<dbReference type="InterPro" id="IPR033479">
    <property type="entry name" value="dCache_1"/>
</dbReference>
<dbReference type="InterPro" id="IPR004089">
    <property type="entry name" value="MCPsignal_dom"/>
</dbReference>
<dbReference type="RefSeq" id="WP_077833749.1">
    <property type="nucleotide sequence ID" value="NZ_CP096983.1"/>
</dbReference>
<keyword evidence="4" id="KW-0812">Transmembrane</keyword>
<keyword evidence="2" id="KW-1003">Cell membrane</keyword>
<dbReference type="Pfam" id="PF00672">
    <property type="entry name" value="HAMP"/>
    <property type="match status" value="1"/>
</dbReference>
<dbReference type="GO" id="GO:0007165">
    <property type="term" value="P:signal transduction"/>
    <property type="evidence" value="ECO:0007669"/>
    <property type="project" value="UniProtKB-KW"/>
</dbReference>
<dbReference type="CDD" id="cd06225">
    <property type="entry name" value="HAMP"/>
    <property type="match status" value="1"/>
</dbReference>
<dbReference type="PANTHER" id="PTHR32089:SF112">
    <property type="entry name" value="LYSOZYME-LIKE PROTEIN-RELATED"/>
    <property type="match status" value="1"/>
</dbReference>
<dbReference type="SUPFAM" id="SSF58104">
    <property type="entry name" value="Methyl-accepting chemotaxis protein (MCP) signaling domain"/>
    <property type="match status" value="1"/>
</dbReference>
<reference evidence="9 10" key="1">
    <citation type="submission" date="2022-04" db="EMBL/GenBank/DDBJ databases">
        <title>Genome sequence of C. roseum typestrain.</title>
        <authorList>
            <person name="Poehlein A."/>
            <person name="Schoch T."/>
            <person name="Duerre P."/>
            <person name="Daniel R."/>
        </authorList>
    </citation>
    <scope>NUCLEOTIDE SEQUENCE [LARGE SCALE GENOMIC DNA]</scope>
    <source>
        <strain evidence="9 10">DSM 7320</strain>
    </source>
</reference>
<keyword evidence="6" id="KW-0472">Membrane</keyword>
<evidence type="ECO:0000313" key="10">
    <source>
        <dbReference type="Proteomes" id="UP000190951"/>
    </source>
</evidence>
<keyword evidence="3" id="KW-0145">Chemotaxis</keyword>
<accession>A0A1S8LN03</accession>
<dbReference type="SMART" id="SM00283">
    <property type="entry name" value="MA"/>
    <property type="match status" value="1"/>
</dbReference>
<dbReference type="CDD" id="cd12912">
    <property type="entry name" value="PDC2_MCP_like"/>
    <property type="match status" value="1"/>
</dbReference>
<evidence type="ECO:0000256" key="7">
    <source>
        <dbReference type="ARBA" id="ARBA00023224"/>
    </source>
</evidence>
<dbReference type="Gene3D" id="6.10.340.10">
    <property type="match status" value="1"/>
</dbReference>
<comment type="similarity">
    <text evidence="8">Belongs to the methyl-accepting chemotaxis (MCP) protein family.</text>
</comment>
<organism evidence="9 10">
    <name type="scientific">Clostridium felsineum</name>
    <dbReference type="NCBI Taxonomy" id="36839"/>
    <lineage>
        <taxon>Bacteria</taxon>
        <taxon>Bacillati</taxon>
        <taxon>Bacillota</taxon>
        <taxon>Clostridia</taxon>
        <taxon>Eubacteriales</taxon>
        <taxon>Clostridiaceae</taxon>
        <taxon>Clostridium</taxon>
    </lineage>
</organism>
<sequence length="678" mass="77453">MNFTLMKKIKKERKISIAYKIALIVGILIISIMMIADGIIYYETYTNIYGINKSNMKVVSSEIYNNFKTLVLLQSNEVKNLSNDSDLKNIAVNPKDASEIEHFKNKINTEEKNNEEVENVFFAGKDGITLIASNSDYFGYDNSHFDYIKKALNGQASMSSVYISVMTSKPVITFVSPVKDQNGTVLGVAGKTIYIDYFSKRFDKFKYMGNGYIFIVDSNNKVVYHPQKYYINKENTISEIKKVEGKKNFFNKEDYETINYSFNDTRYFASVVSIPDMKLVFVLTSTENSFQSIPKQTGYIIVIITLLSILITIPILVFIIKLIFKPMKKLMRDTQEISKGNLRVKNCINRGDEVGILSKSFYSMVSNVSGLLERVKRVSKELIDINLVVKASYDNTNSNMEVINNSMQLSSKNSTKIFYDLENWFETYENISLRVENIRKSSGKMSDLSKDIKEFNTIGIESIKSLISINEFFRQSIKEVNITFKELQDNTANIKDIINLVKGISNSTKMLALNASIEASRLGEAGKGFDVVASNIKKLSYNVETQITGIDSIASKINNKISDMQGKMDSLNDEYKEQIEAIKTAKENYTNVFSMVEEINNNIKTIDENANYVSLKNQNVYDEFKNISEFYNEFNKSIEEIRIIMNKQYNSTKNINSMISKMDVASMELKENMSKFNL</sequence>
<dbReference type="CDD" id="cd18773">
    <property type="entry name" value="PDC1_HK_sensor"/>
    <property type="match status" value="1"/>
</dbReference>
<keyword evidence="7" id="KW-0807">Transducer</keyword>
<evidence type="ECO:0000256" key="3">
    <source>
        <dbReference type="ARBA" id="ARBA00022500"/>
    </source>
</evidence>
<protein>
    <submittedName>
        <fullName evidence="9">Methyl-accepting chemotaxis protein McpB</fullName>
    </submittedName>
</protein>
<dbReference type="EMBL" id="CP096983">
    <property type="protein sequence ID" value="URZ11564.1"/>
    <property type="molecule type" value="Genomic_DNA"/>
</dbReference>
<dbReference type="PROSITE" id="PS50885">
    <property type="entry name" value="HAMP"/>
    <property type="match status" value="1"/>
</dbReference>
<dbReference type="Gene3D" id="3.30.450.20">
    <property type="entry name" value="PAS domain"/>
    <property type="match status" value="1"/>
</dbReference>
<dbReference type="Pfam" id="PF00015">
    <property type="entry name" value="MCPsignal"/>
    <property type="match status" value="1"/>
</dbReference>
<dbReference type="PANTHER" id="PTHR32089">
    <property type="entry name" value="METHYL-ACCEPTING CHEMOTAXIS PROTEIN MCPB"/>
    <property type="match status" value="1"/>
</dbReference>
<keyword evidence="5" id="KW-1133">Transmembrane helix</keyword>
<dbReference type="SMART" id="SM00304">
    <property type="entry name" value="HAMP"/>
    <property type="match status" value="1"/>
</dbReference>
<evidence type="ECO:0000256" key="5">
    <source>
        <dbReference type="ARBA" id="ARBA00022989"/>
    </source>
</evidence>
<dbReference type="KEGG" id="crw:CROST_022810"/>
<comment type="subcellular location">
    <subcellularLocation>
        <location evidence="1">Cell membrane</location>
        <topology evidence="1">Multi-pass membrane protein</topology>
    </subcellularLocation>
</comment>
<dbReference type="GO" id="GO:0005886">
    <property type="term" value="C:plasma membrane"/>
    <property type="evidence" value="ECO:0007669"/>
    <property type="project" value="UniProtKB-SubCell"/>
</dbReference>
<evidence type="ECO:0000256" key="8">
    <source>
        <dbReference type="ARBA" id="ARBA00029447"/>
    </source>
</evidence>
<evidence type="ECO:0000313" key="9">
    <source>
        <dbReference type="EMBL" id="URZ11564.1"/>
    </source>
</evidence>
<dbReference type="STRING" id="84029.CROST_04120"/>
<keyword evidence="10" id="KW-1185">Reference proteome</keyword>
<dbReference type="PROSITE" id="PS50111">
    <property type="entry name" value="CHEMOTAXIS_TRANSDUC_2"/>
    <property type="match status" value="1"/>
</dbReference>
<dbReference type="InterPro" id="IPR029151">
    <property type="entry name" value="Sensor-like_sf"/>
</dbReference>
<dbReference type="Proteomes" id="UP000190951">
    <property type="component" value="Chromosome"/>
</dbReference>
<dbReference type="SUPFAM" id="SSF103190">
    <property type="entry name" value="Sensory domain-like"/>
    <property type="match status" value="1"/>
</dbReference>
<gene>
    <name evidence="9" type="primary">mcpB_3</name>
    <name evidence="9" type="ORF">CROST_022810</name>
</gene>
<evidence type="ECO:0000256" key="2">
    <source>
        <dbReference type="ARBA" id="ARBA00022475"/>
    </source>
</evidence>